<dbReference type="InterPro" id="IPR054738">
    <property type="entry name" value="Siphovirus-type_tail_C"/>
</dbReference>
<evidence type="ECO:0000313" key="3">
    <source>
        <dbReference type="EMBL" id="SHI74991.1"/>
    </source>
</evidence>
<keyword evidence="4" id="KW-1185">Reference proteome</keyword>
<proteinExistence type="predicted"/>
<dbReference type="OrthoDB" id="2079081at2"/>
<evidence type="ECO:0000259" key="1">
    <source>
        <dbReference type="Pfam" id="PF05709"/>
    </source>
</evidence>
<dbReference type="RefSeq" id="WP_110939815.1">
    <property type="nucleotide sequence ID" value="NZ_FQZV01000006.1"/>
</dbReference>
<feature type="domain" description="Siphovirus-type tail component RIFT-related" evidence="1">
    <location>
        <begin position="16"/>
        <end position="127"/>
    </location>
</feature>
<evidence type="ECO:0000313" key="4">
    <source>
        <dbReference type="Proteomes" id="UP000184536"/>
    </source>
</evidence>
<sequence length="283" mass="32190">MKSTDRLIFVNELKQEIELSFFSVYFLKDLKEEVENEIVDMKAVGKDGYAYNSSTLSGRQLTISGMIKIGRNIDMLERRLRTVFNPKLSGKLIYRSIEDEKVIDVRVESVIEFNRSKGVSSFTIELIAHNPFWRAVEKTEYLALLSGKLTFPLVIPQGTGIMFGLRQSILETEIENIGDVESGFRVVFKAKGIVSNPEIENKLTGEKIKILVDMEKGDIVEVVNQPFKKMVYINGVKAFRNLDRLNSSFFNLEVGKNLIGYHAEVNAINLDVVVYYAPLYLGR</sequence>
<name>A0A1M6DP55_9FIRM</name>
<reference evidence="4" key="1">
    <citation type="submission" date="2016-11" db="EMBL/GenBank/DDBJ databases">
        <authorList>
            <person name="Varghese N."/>
            <person name="Submissions S."/>
        </authorList>
    </citation>
    <scope>NUCLEOTIDE SEQUENCE [LARGE SCALE GENOMIC DNA]</scope>
    <source>
        <strain evidence="4">DSM 17957</strain>
    </source>
</reference>
<dbReference type="Pfam" id="PF22768">
    <property type="entry name" value="SPP1_Dit"/>
    <property type="match status" value="1"/>
</dbReference>
<dbReference type="InterPro" id="IPR008841">
    <property type="entry name" value="Siphovirus-type_tail_N"/>
</dbReference>
<dbReference type="EMBL" id="FQZV01000006">
    <property type="protein sequence ID" value="SHI74991.1"/>
    <property type="molecule type" value="Genomic_DNA"/>
</dbReference>
<dbReference type="Pfam" id="PF05709">
    <property type="entry name" value="Sipho_tail"/>
    <property type="match status" value="1"/>
</dbReference>
<dbReference type="Gene3D" id="2.60.120.860">
    <property type="match status" value="1"/>
</dbReference>
<organism evidence="3 4">
    <name type="scientific">Geosporobacter subterraneus DSM 17957</name>
    <dbReference type="NCBI Taxonomy" id="1121919"/>
    <lineage>
        <taxon>Bacteria</taxon>
        <taxon>Bacillati</taxon>
        <taxon>Bacillota</taxon>
        <taxon>Clostridia</taxon>
        <taxon>Peptostreptococcales</taxon>
        <taxon>Thermotaleaceae</taxon>
        <taxon>Geosporobacter</taxon>
    </lineage>
</organism>
<evidence type="ECO:0000259" key="2">
    <source>
        <dbReference type="Pfam" id="PF22768"/>
    </source>
</evidence>
<accession>A0A1M6DP55</accession>
<dbReference type="STRING" id="1121919.SAMN02745975_00524"/>
<feature type="domain" description="Siphovirus-type tail component C-terminal" evidence="2">
    <location>
        <begin position="178"/>
        <end position="264"/>
    </location>
</feature>
<protein>
    <submittedName>
        <fullName evidence="3">Phage tail protein</fullName>
    </submittedName>
</protein>
<gene>
    <name evidence="3" type="ORF">SAMN02745975_00524</name>
</gene>
<dbReference type="Proteomes" id="UP000184536">
    <property type="component" value="Unassembled WGS sequence"/>
</dbReference>
<dbReference type="Gene3D" id="2.40.30.200">
    <property type="match status" value="1"/>
</dbReference>
<dbReference type="AlphaFoldDB" id="A0A1M6DP55"/>